<name>A0A6B2L2Y1_9EUKA</name>
<organism evidence="3">
    <name type="scientific">Arcella intermedia</name>
    <dbReference type="NCBI Taxonomy" id="1963864"/>
    <lineage>
        <taxon>Eukaryota</taxon>
        <taxon>Amoebozoa</taxon>
        <taxon>Tubulinea</taxon>
        <taxon>Elardia</taxon>
        <taxon>Arcellinida</taxon>
        <taxon>Sphaerothecina</taxon>
        <taxon>Arcellidae</taxon>
        <taxon>Arcella</taxon>
    </lineage>
</organism>
<keyword evidence="1" id="KW-0343">GTPase activation</keyword>
<evidence type="ECO:0000256" key="1">
    <source>
        <dbReference type="ARBA" id="ARBA00022468"/>
    </source>
</evidence>
<dbReference type="Gene3D" id="1.10.506.10">
    <property type="entry name" value="GTPase Activation - p120gap, domain 1"/>
    <property type="match status" value="2"/>
</dbReference>
<dbReference type="AlphaFoldDB" id="A0A6B2L2Y1"/>
<dbReference type="CDD" id="cd04519">
    <property type="entry name" value="RasGAP"/>
    <property type="match status" value="1"/>
</dbReference>
<reference evidence="3" key="1">
    <citation type="journal article" date="2020" name="J. Eukaryot. Microbiol.">
        <title>De novo Sequencing, Assembly and Annotation of the Transcriptome for the Free-Living Testate Amoeba Arcella intermedia.</title>
        <authorList>
            <person name="Ribeiro G.M."/>
            <person name="Porfirio-Sousa A.L."/>
            <person name="Maurer-Alcala X.X."/>
            <person name="Katz L.A."/>
            <person name="Lahr D.J.G."/>
        </authorList>
    </citation>
    <scope>NUCLEOTIDE SEQUENCE</scope>
</reference>
<dbReference type="InterPro" id="IPR039360">
    <property type="entry name" value="Ras_GTPase"/>
</dbReference>
<dbReference type="PROSITE" id="PS50018">
    <property type="entry name" value="RAS_GTPASE_ACTIV_2"/>
    <property type="match status" value="1"/>
</dbReference>
<dbReference type="InterPro" id="IPR001936">
    <property type="entry name" value="RasGAP_dom"/>
</dbReference>
<accession>A0A6B2L2Y1</accession>
<dbReference type="GO" id="GO:0005096">
    <property type="term" value="F:GTPase activator activity"/>
    <property type="evidence" value="ECO:0007669"/>
    <property type="project" value="UniProtKB-KW"/>
</dbReference>
<proteinExistence type="predicted"/>
<dbReference type="InterPro" id="IPR008936">
    <property type="entry name" value="Rho_GTPase_activation_prot"/>
</dbReference>
<feature type="domain" description="Ras-GAP" evidence="2">
    <location>
        <begin position="123"/>
        <end position="312"/>
    </location>
</feature>
<dbReference type="PANTHER" id="PTHR10194">
    <property type="entry name" value="RAS GTPASE-ACTIVATING PROTEINS"/>
    <property type="match status" value="1"/>
</dbReference>
<dbReference type="SUPFAM" id="SSF48350">
    <property type="entry name" value="GTPase activation domain, GAP"/>
    <property type="match status" value="1"/>
</dbReference>
<dbReference type="PANTHER" id="PTHR10194:SF60">
    <property type="entry name" value="RAS GTPASE-ACTIVATING PROTEIN RASKOL"/>
    <property type="match status" value="1"/>
</dbReference>
<dbReference type="EMBL" id="GIBP01002288">
    <property type="protein sequence ID" value="NDV31257.1"/>
    <property type="molecule type" value="Transcribed_RNA"/>
</dbReference>
<dbReference type="Pfam" id="PF00616">
    <property type="entry name" value="RasGAP"/>
    <property type="match status" value="1"/>
</dbReference>
<evidence type="ECO:0000259" key="2">
    <source>
        <dbReference type="PROSITE" id="PS50018"/>
    </source>
</evidence>
<protein>
    <recommendedName>
        <fullName evidence="2">Ras-GAP domain-containing protein</fullName>
    </recommendedName>
</protein>
<sequence>MAWGNSYSVEGFKSSDMVISVWDKSERKKVKKVYEIQDGDVGDVCIGVVKIDLDELKKNETKQEMIPLWKHNFKKQKNFFLKLEYHYQEIEVFPPELYVPFVNFIVDPSMVFLDCVDDVAACQRHCAAKYVVRLLMLKHQWWKYLDKIIKDELGHCNQASTIFRGSGFGTSALLYFVKLVGKEYLQQTLATDIERLIVRKIPCLIQPDDTEDVKTEKAKHLKSYVSRFFKAIVNSAKYCPIQLRQVFNILFHAVSQKFDEQTSYFAINGFLFLRFFVPALKSPMDDIISINTPDEAKKLLSVIATAVQKMANGVTFRETDELAFLNEVMVNTKEDVDRFMRDISTVPDSSTLSAVLDIEELSFAEDAACMLSLLLKNEENFKNISDVAIREGLCNITKQTQESIANYLAKHNS</sequence>
<evidence type="ECO:0000313" key="3">
    <source>
        <dbReference type="EMBL" id="NDV31257.1"/>
    </source>
</evidence>
<dbReference type="SMART" id="SM00323">
    <property type="entry name" value="RasGAP"/>
    <property type="match status" value="1"/>
</dbReference>